<reference evidence="8" key="1">
    <citation type="submission" date="2021-09" db="EMBL/GenBank/DDBJ databases">
        <title>Fulvivirga sp. isolated from coastal sediment.</title>
        <authorList>
            <person name="Yu H."/>
        </authorList>
    </citation>
    <scope>NUCLEOTIDE SEQUENCE</scope>
    <source>
        <strain evidence="8">1062</strain>
    </source>
</reference>
<dbReference type="Gene3D" id="3.90.226.10">
    <property type="entry name" value="2-enoyl-CoA Hydratase, Chain A, domain 1"/>
    <property type="match status" value="1"/>
</dbReference>
<dbReference type="Proteomes" id="UP001139409">
    <property type="component" value="Unassembled WGS sequence"/>
</dbReference>
<gene>
    <name evidence="8" type="ORF">LDX50_28560</name>
</gene>
<feature type="domain" description="Tail specific protease" evidence="7">
    <location>
        <begin position="324"/>
        <end position="543"/>
    </location>
</feature>
<dbReference type="SMART" id="SM00228">
    <property type="entry name" value="PDZ"/>
    <property type="match status" value="1"/>
</dbReference>
<evidence type="ECO:0000259" key="6">
    <source>
        <dbReference type="SMART" id="SM00228"/>
    </source>
</evidence>
<dbReference type="RefSeq" id="WP_225699721.1">
    <property type="nucleotide sequence ID" value="NZ_JAIXNE010000007.1"/>
</dbReference>
<evidence type="ECO:0000256" key="1">
    <source>
        <dbReference type="ARBA" id="ARBA00009179"/>
    </source>
</evidence>
<evidence type="ECO:0000256" key="4">
    <source>
        <dbReference type="ARBA" id="ARBA00022825"/>
    </source>
</evidence>
<protein>
    <submittedName>
        <fullName evidence="8">Carboxy terminal-processing peptidase</fullName>
        <ecNumber evidence="8">3.4.21.102</ecNumber>
    </submittedName>
</protein>
<dbReference type="PANTHER" id="PTHR32060:SF22">
    <property type="entry name" value="CARBOXYL-TERMINAL-PROCESSING PEPTIDASE 3, CHLOROPLASTIC"/>
    <property type="match status" value="1"/>
</dbReference>
<dbReference type="Pfam" id="PF03572">
    <property type="entry name" value="Peptidase_S41"/>
    <property type="match status" value="1"/>
</dbReference>
<dbReference type="InterPro" id="IPR005151">
    <property type="entry name" value="Tail-specific_protease"/>
</dbReference>
<dbReference type="GO" id="GO:0030288">
    <property type="term" value="C:outer membrane-bounded periplasmic space"/>
    <property type="evidence" value="ECO:0007669"/>
    <property type="project" value="TreeGrafter"/>
</dbReference>
<dbReference type="InterPro" id="IPR036034">
    <property type="entry name" value="PDZ_sf"/>
</dbReference>
<dbReference type="InterPro" id="IPR001478">
    <property type="entry name" value="PDZ"/>
</dbReference>
<dbReference type="SUPFAM" id="SSF52096">
    <property type="entry name" value="ClpP/crotonase"/>
    <property type="match status" value="1"/>
</dbReference>
<dbReference type="GO" id="GO:0004252">
    <property type="term" value="F:serine-type endopeptidase activity"/>
    <property type="evidence" value="ECO:0007669"/>
    <property type="project" value="UniProtKB-EC"/>
</dbReference>
<dbReference type="AlphaFoldDB" id="A0A9X1HVY6"/>
<dbReference type="GO" id="GO:0007165">
    <property type="term" value="P:signal transduction"/>
    <property type="evidence" value="ECO:0007669"/>
    <property type="project" value="TreeGrafter"/>
</dbReference>
<evidence type="ECO:0000256" key="5">
    <source>
        <dbReference type="RuleBase" id="RU004404"/>
    </source>
</evidence>
<dbReference type="InterPro" id="IPR020992">
    <property type="entry name" value="Tail_Prtase_C"/>
</dbReference>
<evidence type="ECO:0000256" key="2">
    <source>
        <dbReference type="ARBA" id="ARBA00022670"/>
    </source>
</evidence>
<dbReference type="InterPro" id="IPR004447">
    <property type="entry name" value="Peptidase_S41A"/>
</dbReference>
<proteinExistence type="inferred from homology"/>
<keyword evidence="3 5" id="KW-0378">Hydrolase</keyword>
<dbReference type="InterPro" id="IPR040573">
    <property type="entry name" value="TSP_N"/>
</dbReference>
<sequence length="679" mass="77382">MKILMAPLFLIISLVHSLAGTMMLDSAHLQPKSYYGEEAKLVVQILDTYHFKRMKLDDSLSSIILDGYLETLDNNKSYFLKSDIQNFEKYRKQIDNLVKAGDLSFAYDIYNIFAERFHNRMNFVNRELLVSSFDYTKDEYYDTDREELPWAQSEAELDDLWRKIVKSQALNLKLNGQEDAQINQTITKRYERFEKAINQYTSEDVFELFMNTVAEAYDPHTNYFSPRTSDRFQQSMSLSLEGIGARLQTENDYTKVVQIVPGGPADKSDLIHEDDRIIGVAQGEDGEMVDVIGWRIDDVVDLIKGPKGTVVRLQILPAESGVEGPSEEIQLVREKITLEDQKAQARVINHEQNGKKFKIGVIQLPSFYMDFDAYQRREKDYTSTTRDVKNLIGELKEQDIDGIIMDLRDNGGGSLSEAIDLTGLFIKNGPVVQVRYPNEKIDLGEDEDPSVIYDGPMAVMINRFSASASEIFAAAIQDYKRGVVIGEQSYGKGTVQSVIDLSRYLKVPEGEQVGQLKLTLQKFYRVTGSSTQHLGVTPDIDLPSAFDAEEFGESSNASALPWDQIRATRYMSTDDVSSDVLNRLNSDYQQRLTSDVELRNLVAETTELKNNLNKTRVSLNYDERKREMEEAEKRRAARNSMKNTRIDPENQISEEIESISDKYLREGVIILSDYIDTIG</sequence>
<evidence type="ECO:0000259" key="7">
    <source>
        <dbReference type="SMART" id="SM00245"/>
    </source>
</evidence>
<comment type="caution">
    <text evidence="8">The sequence shown here is derived from an EMBL/GenBank/DDBJ whole genome shotgun (WGS) entry which is preliminary data.</text>
</comment>
<evidence type="ECO:0000256" key="3">
    <source>
        <dbReference type="ARBA" id="ARBA00022801"/>
    </source>
</evidence>
<dbReference type="EC" id="3.4.21.102" evidence="8"/>
<dbReference type="FunFam" id="3.90.226.10:FF:000090">
    <property type="entry name" value="Tail-specific protease"/>
    <property type="match status" value="1"/>
</dbReference>
<evidence type="ECO:0000313" key="9">
    <source>
        <dbReference type="Proteomes" id="UP001139409"/>
    </source>
</evidence>
<accession>A0A9X1HVY6</accession>
<feature type="domain" description="PDZ" evidence="6">
    <location>
        <begin position="241"/>
        <end position="319"/>
    </location>
</feature>
<dbReference type="SUPFAM" id="SSF50156">
    <property type="entry name" value="PDZ domain-like"/>
    <property type="match status" value="1"/>
</dbReference>
<dbReference type="Gene3D" id="2.30.42.10">
    <property type="match status" value="1"/>
</dbReference>
<dbReference type="Pfam" id="PF11818">
    <property type="entry name" value="DUF3340"/>
    <property type="match status" value="1"/>
</dbReference>
<keyword evidence="9" id="KW-1185">Reference proteome</keyword>
<keyword evidence="4 5" id="KW-0720">Serine protease</keyword>
<dbReference type="InterPro" id="IPR029045">
    <property type="entry name" value="ClpP/crotonase-like_dom_sf"/>
</dbReference>
<dbReference type="CDD" id="cd07560">
    <property type="entry name" value="Peptidase_S41_CPP"/>
    <property type="match status" value="1"/>
</dbReference>
<name>A0A9X1HVY6_9BACT</name>
<keyword evidence="2 5" id="KW-0645">Protease</keyword>
<dbReference type="CDD" id="cd06782">
    <property type="entry name" value="cpPDZ_CPP-like"/>
    <property type="match status" value="1"/>
</dbReference>
<dbReference type="GO" id="GO:0006508">
    <property type="term" value="P:proteolysis"/>
    <property type="evidence" value="ECO:0007669"/>
    <property type="project" value="UniProtKB-KW"/>
</dbReference>
<dbReference type="PANTHER" id="PTHR32060">
    <property type="entry name" value="TAIL-SPECIFIC PROTEASE"/>
    <property type="match status" value="1"/>
</dbReference>
<dbReference type="NCBIfam" id="TIGR00225">
    <property type="entry name" value="prc"/>
    <property type="match status" value="1"/>
</dbReference>
<comment type="similarity">
    <text evidence="1 5">Belongs to the peptidase S41A family.</text>
</comment>
<evidence type="ECO:0000313" key="8">
    <source>
        <dbReference type="EMBL" id="MCA6078861.1"/>
    </source>
</evidence>
<organism evidence="8 9">
    <name type="scientific">Fulvivirga sedimenti</name>
    <dbReference type="NCBI Taxonomy" id="2879465"/>
    <lineage>
        <taxon>Bacteria</taxon>
        <taxon>Pseudomonadati</taxon>
        <taxon>Bacteroidota</taxon>
        <taxon>Cytophagia</taxon>
        <taxon>Cytophagales</taxon>
        <taxon>Fulvivirgaceae</taxon>
        <taxon>Fulvivirga</taxon>
    </lineage>
</organism>
<dbReference type="Pfam" id="PF00595">
    <property type="entry name" value="PDZ"/>
    <property type="match status" value="1"/>
</dbReference>
<dbReference type="Pfam" id="PF17804">
    <property type="entry name" value="TSP_NTD"/>
    <property type="match status" value="1"/>
</dbReference>
<dbReference type="EMBL" id="JAIXNE010000007">
    <property type="protein sequence ID" value="MCA6078861.1"/>
    <property type="molecule type" value="Genomic_DNA"/>
</dbReference>
<dbReference type="SMART" id="SM00245">
    <property type="entry name" value="TSPc"/>
    <property type="match status" value="1"/>
</dbReference>